<gene>
    <name evidence="2" type="ORF">IRI77_25635</name>
</gene>
<dbReference type="SUPFAM" id="SSF50939">
    <property type="entry name" value="Sialidases"/>
    <property type="match status" value="1"/>
</dbReference>
<protein>
    <submittedName>
        <fullName evidence="2">Exo-alpha-sialidase</fullName>
    </submittedName>
</protein>
<organism evidence="2 3">
    <name type="scientific">Paludibaculum fermentans</name>
    <dbReference type="NCBI Taxonomy" id="1473598"/>
    <lineage>
        <taxon>Bacteria</taxon>
        <taxon>Pseudomonadati</taxon>
        <taxon>Acidobacteriota</taxon>
        <taxon>Terriglobia</taxon>
        <taxon>Bryobacterales</taxon>
        <taxon>Bryobacteraceae</taxon>
        <taxon>Paludibaculum</taxon>
    </lineage>
</organism>
<dbReference type="AlphaFoldDB" id="A0A7S7NM83"/>
<accession>A0A7S7NM83</accession>
<dbReference type="Pfam" id="PF13088">
    <property type="entry name" value="BNR_2"/>
    <property type="match status" value="1"/>
</dbReference>
<proteinExistence type="predicted"/>
<evidence type="ECO:0000259" key="1">
    <source>
        <dbReference type="Pfam" id="PF13088"/>
    </source>
</evidence>
<dbReference type="Gene3D" id="2.120.10.10">
    <property type="match status" value="1"/>
</dbReference>
<dbReference type="EMBL" id="CP063849">
    <property type="protein sequence ID" value="QOY86173.1"/>
    <property type="molecule type" value="Genomic_DNA"/>
</dbReference>
<keyword evidence="3" id="KW-1185">Reference proteome</keyword>
<dbReference type="InterPro" id="IPR011040">
    <property type="entry name" value="Sialidase"/>
</dbReference>
<dbReference type="RefSeq" id="WP_194447842.1">
    <property type="nucleotide sequence ID" value="NZ_CP063849.1"/>
</dbReference>
<dbReference type="CDD" id="cd15482">
    <property type="entry name" value="Sialidase_non-viral"/>
    <property type="match status" value="1"/>
</dbReference>
<dbReference type="InterPro" id="IPR036278">
    <property type="entry name" value="Sialidase_sf"/>
</dbReference>
<dbReference type="PANTHER" id="PTHR43752:SF2">
    <property type="entry name" value="BNR_ASP-BOX REPEAT FAMILY PROTEIN"/>
    <property type="match status" value="1"/>
</dbReference>
<dbReference type="PANTHER" id="PTHR43752">
    <property type="entry name" value="BNR/ASP-BOX REPEAT FAMILY PROTEIN"/>
    <property type="match status" value="1"/>
</dbReference>
<name>A0A7S7NM83_PALFE</name>
<dbReference type="Proteomes" id="UP000593892">
    <property type="component" value="Chromosome"/>
</dbReference>
<evidence type="ECO:0000313" key="3">
    <source>
        <dbReference type="Proteomes" id="UP000593892"/>
    </source>
</evidence>
<reference evidence="2 3" key="1">
    <citation type="submission" date="2020-10" db="EMBL/GenBank/DDBJ databases">
        <title>Complete genome sequence of Paludibaculum fermentans P105T, a facultatively anaerobic acidobacterium capable of dissimilatory Fe(III) reduction.</title>
        <authorList>
            <person name="Dedysh S.N."/>
            <person name="Beletsky A.V."/>
            <person name="Kulichevskaya I.S."/>
            <person name="Mardanov A.V."/>
            <person name="Ravin N.V."/>
        </authorList>
    </citation>
    <scope>NUCLEOTIDE SEQUENCE [LARGE SCALE GENOMIC DNA]</scope>
    <source>
        <strain evidence="2 3">P105</strain>
    </source>
</reference>
<feature type="domain" description="Sialidase" evidence="1">
    <location>
        <begin position="46"/>
        <end position="326"/>
    </location>
</feature>
<sequence>MRLIAAFFLFLALGWSGELVTERVFGPEVKTGPYKHPASITELSNGDLYLVYYGGADEYAVKTGVFGSRFEQATRKWSAPQLIASDPFRSVGNGVIWQAPDGVVWLFYVVRWGETWSTSRIQAKVSHDQAKTWSESFVVSEREGMMVRGRPIVLASGEYLLPAYHETGRDTENVGPDSTSWFLRWDVKKRQWIESGQVRSKKGNIQPAAAEIAPGHLIAYCRRGGGYGPVKDGYVIRAESQDGGKTWTEGQDSQFPNPNAAVDFIKLQSGKLFLVYNNSMEDRTPLTVALSADKDKTWPWKRDVGTGKDGFAYPVAIQTKDGKIHLVYTTKGRTVIVHAVLDEGWIQAGR</sequence>
<dbReference type="KEGG" id="pfer:IRI77_25635"/>
<evidence type="ECO:0000313" key="2">
    <source>
        <dbReference type="EMBL" id="QOY86173.1"/>
    </source>
</evidence>